<sequence>MAFPTPWTAPTPYPWREDWNAALAQRDGTRLQGIFTYPSLTASDRAFMLIIVHERLAKDSRCAEWLAKEFSHDDPFALMLRAELHFHEATAARGTGTGDTVHSDAATTWVGNCHLAHELADKAYELSGDPAALAIQQSFALGMHTPDSDDLPIMEIFERWSSVDPWNIAGWHQLVLSSDERWSGDPELQLNLAGHIAHDAPEGHLVLGKVPEYIDERFRYVYLFNTDRSNDVDPVRRDFYEQDFIRDIVKTAWDRLVSPGPINNPDHAPNPEVETPLGRAAFSNFVFCLSMCGFHQEAFEALWRSRGYYRPGTPWVLGRKVKRSVAAVSAWRSYVIYNAIVGPGFRAMPQLQD</sequence>
<reference evidence="1 2" key="1">
    <citation type="submission" date="2018-09" db="EMBL/GenBank/DDBJ databases">
        <title>Optimization and identification of Corynebacterium falsenii FN1-14 from fish paste.</title>
        <authorList>
            <person name="Daroonpunt R."/>
            <person name="Tanasupawat S."/>
        </authorList>
    </citation>
    <scope>NUCLEOTIDE SEQUENCE [LARGE SCALE GENOMIC DNA]</scope>
    <source>
        <strain evidence="1 2">FN1-14</strain>
    </source>
</reference>
<accession>A0A418Q515</accession>
<gene>
    <name evidence="1" type="ORF">D3M95_10055</name>
</gene>
<comment type="caution">
    <text evidence="1">The sequence shown here is derived from an EMBL/GenBank/DDBJ whole genome shotgun (WGS) entry which is preliminary data.</text>
</comment>
<proteinExistence type="predicted"/>
<keyword evidence="2" id="KW-1185">Reference proteome</keyword>
<organism evidence="1 2">
    <name type="scientific">Corynebacterium falsenii</name>
    <dbReference type="NCBI Taxonomy" id="108486"/>
    <lineage>
        <taxon>Bacteria</taxon>
        <taxon>Bacillati</taxon>
        <taxon>Actinomycetota</taxon>
        <taxon>Actinomycetes</taxon>
        <taxon>Mycobacteriales</taxon>
        <taxon>Corynebacteriaceae</taxon>
        <taxon>Corynebacterium</taxon>
    </lineage>
</organism>
<evidence type="ECO:0000313" key="2">
    <source>
        <dbReference type="Proteomes" id="UP000285278"/>
    </source>
</evidence>
<protein>
    <submittedName>
        <fullName evidence="1">Uncharacterized protein</fullName>
    </submittedName>
</protein>
<dbReference type="AlphaFoldDB" id="A0A418Q515"/>
<dbReference type="EMBL" id="QXJK01000014">
    <property type="protein sequence ID" value="RIX33568.1"/>
    <property type="molecule type" value="Genomic_DNA"/>
</dbReference>
<evidence type="ECO:0000313" key="1">
    <source>
        <dbReference type="EMBL" id="RIX33568.1"/>
    </source>
</evidence>
<dbReference type="Proteomes" id="UP000285278">
    <property type="component" value="Unassembled WGS sequence"/>
</dbReference>
<name>A0A418Q515_9CORY</name>